<reference evidence="2 3" key="1">
    <citation type="submission" date="2024-04" db="EMBL/GenBank/DDBJ databases">
        <title>Genome assembly C_amara_ONT_v2.</title>
        <authorList>
            <person name="Yant L."/>
            <person name="Moore C."/>
            <person name="Slenker M."/>
        </authorList>
    </citation>
    <scope>NUCLEOTIDE SEQUENCE [LARGE SCALE GENOMIC DNA]</scope>
    <source>
        <tissue evidence="2">Leaf</tissue>
    </source>
</reference>
<accession>A0ABD0ZZI3</accession>
<organism evidence="2 3">
    <name type="scientific">Cardamine amara subsp. amara</name>
    <dbReference type="NCBI Taxonomy" id="228776"/>
    <lineage>
        <taxon>Eukaryota</taxon>
        <taxon>Viridiplantae</taxon>
        <taxon>Streptophyta</taxon>
        <taxon>Embryophyta</taxon>
        <taxon>Tracheophyta</taxon>
        <taxon>Spermatophyta</taxon>
        <taxon>Magnoliopsida</taxon>
        <taxon>eudicotyledons</taxon>
        <taxon>Gunneridae</taxon>
        <taxon>Pentapetalae</taxon>
        <taxon>rosids</taxon>
        <taxon>malvids</taxon>
        <taxon>Brassicales</taxon>
        <taxon>Brassicaceae</taxon>
        <taxon>Cardamineae</taxon>
        <taxon>Cardamine</taxon>
    </lineage>
</organism>
<dbReference type="Proteomes" id="UP001558713">
    <property type="component" value="Unassembled WGS sequence"/>
</dbReference>
<comment type="caution">
    <text evidence="2">The sequence shown here is derived from an EMBL/GenBank/DDBJ whole genome shotgun (WGS) entry which is preliminary data.</text>
</comment>
<evidence type="ECO:0000313" key="3">
    <source>
        <dbReference type="Proteomes" id="UP001558713"/>
    </source>
</evidence>
<dbReference type="AlphaFoldDB" id="A0ABD0ZZI3"/>
<evidence type="ECO:0000313" key="2">
    <source>
        <dbReference type="EMBL" id="KAL1200000.1"/>
    </source>
</evidence>
<protein>
    <submittedName>
        <fullName evidence="2">Uncharacterized protein</fullName>
    </submittedName>
</protein>
<sequence>MVTGRPKIAKDVLDVMRNYLSVQDPSEKQARIERVRRSVWDLEGDTQGQKILLRFESPTIVSHNVDKDKGLVFDFQVTNEKWNGGVKFMAEAIKAGAGQKSLEYVSTRAGTKSSQLVTGTNSTVFRAGQGLASSSGIRNTIIKKRNRPSKWKRQAQPATKTMVIYKEKQKVFNEEGVTPKRKASEEVNEETETVSTVAKQQKDKVVPHEEPPGAEPANNLSGCKILQNLDLNPLPQGLMGA</sequence>
<evidence type="ECO:0000256" key="1">
    <source>
        <dbReference type="SAM" id="MobiDB-lite"/>
    </source>
</evidence>
<feature type="region of interest" description="Disordered" evidence="1">
    <location>
        <begin position="176"/>
        <end position="221"/>
    </location>
</feature>
<dbReference type="EMBL" id="JBANAX010000634">
    <property type="protein sequence ID" value="KAL1200000.1"/>
    <property type="molecule type" value="Genomic_DNA"/>
</dbReference>
<name>A0ABD0ZZI3_CARAN</name>
<gene>
    <name evidence="2" type="ORF">V5N11_007209</name>
</gene>
<proteinExistence type="predicted"/>
<feature type="compositionally biased region" description="Basic and acidic residues" evidence="1">
    <location>
        <begin position="200"/>
        <end position="211"/>
    </location>
</feature>
<keyword evidence="3" id="KW-1185">Reference proteome</keyword>